<evidence type="ECO:0000313" key="2">
    <source>
        <dbReference type="EMBL" id="VZO39261.1"/>
    </source>
</evidence>
<name>A0A7M4DP75_9MICO</name>
<dbReference type="InterPro" id="IPR029062">
    <property type="entry name" value="Class_I_gatase-like"/>
</dbReference>
<dbReference type="Gene3D" id="3.20.20.80">
    <property type="entry name" value="Glycosidases"/>
    <property type="match status" value="1"/>
</dbReference>
<reference evidence="2 3" key="1">
    <citation type="submission" date="2019-11" db="EMBL/GenBank/DDBJ databases">
        <authorList>
            <person name="Criscuolo A."/>
        </authorList>
    </citation>
    <scope>NUCLEOTIDE SEQUENCE [LARGE SCALE GENOMIC DNA]</scope>
    <source>
        <strain evidence="2">CIP111667</strain>
    </source>
</reference>
<dbReference type="InterPro" id="IPR028212">
    <property type="entry name" value="GHL6"/>
</dbReference>
<sequence length="737" mass="79699">MTGAASAPWFTRVRRWGQTNLTELDPTWYPNDRWREQWRTTGIDAVIVNAGGIVAYYPTAIDDHARARYLGDRDLFGEVVADARAAGLAVVARMDSSRVGADAAVRRPEWLARDASGAPYRAGDLTVACVNSPYYTEHLPAVLAEVIAAYRPDGFADNSWAGLDRRRVCHCEHCRTGFHDATGLALPTVIDQSDAGYRSWYRWNVARRNRIWSENARIVRELGGADCLWLGMLPGSVTAQVDRFIDARALLSDARLALLDHQFRGRRGFEDNAETGRRLTELMPAGSVLAESMAMYRSGTPVFRLAAMPAGETTLWMAAGAAGGIDPWWHHIGAVHGDRRQYDRAGSLFTWHRRNEAYLRDRTPVSRVALVWSDLNAAVYGGEDAASRTSTPADGFRSALLAARIPVTPMHIDDLAAQGHRFTTVVLPHLAVLTAAQRDAVASFVAAGGNLIASGRLGALDENGDPAPDGPLCEILGTRLLGQATGETGPHTGGFEDARRHTYLERTTDWPASAAPIWSDLAGTDLIGFGGHLDHVAVRPGAHVLATAVPAFGVYPPETSWRPPVSEPALPAIVVTEGEDGRGRTVHLAADLDRCAGRNDLADHHHLLAGLVRWTLDGPEPVLLEGPGRIDLHPYRQTDRWVIHLLDAGRSEATPGTVEDLWSMGPYRLGVHDPDGSLTHAHGLVSGNALPTQRDGQRLWVSIPALTGHEVIVVTPGDQESAGTGRPGCVDGSPGGK</sequence>
<dbReference type="Proteomes" id="UP000419743">
    <property type="component" value="Unassembled WGS sequence"/>
</dbReference>
<accession>A0A7M4DP75</accession>
<organism evidence="2 3">
    <name type="scientific">Occultella aeris</name>
    <dbReference type="NCBI Taxonomy" id="2761496"/>
    <lineage>
        <taxon>Bacteria</taxon>
        <taxon>Bacillati</taxon>
        <taxon>Actinomycetota</taxon>
        <taxon>Actinomycetes</taxon>
        <taxon>Micrococcales</taxon>
        <taxon>Ruaniaceae</taxon>
        <taxon>Occultella</taxon>
    </lineage>
</organism>
<dbReference type="AlphaFoldDB" id="A0A7M4DP75"/>
<dbReference type="SUPFAM" id="SSF51445">
    <property type="entry name" value="(Trans)glycosidases"/>
    <property type="match status" value="1"/>
</dbReference>
<protein>
    <recommendedName>
        <fullName evidence="4">Beta-galactosidase trimerisation domain-containing protein</fullName>
    </recommendedName>
</protein>
<dbReference type="SUPFAM" id="SSF52317">
    <property type="entry name" value="Class I glutamine amidotransferase-like"/>
    <property type="match status" value="1"/>
</dbReference>
<dbReference type="Gene3D" id="3.40.50.880">
    <property type="match status" value="1"/>
</dbReference>
<gene>
    <name evidence="2" type="ORF">HALOF300_03957</name>
</gene>
<comment type="caution">
    <text evidence="2">The sequence shown here is derived from an EMBL/GenBank/DDBJ whole genome shotgun (WGS) entry which is preliminary data.</text>
</comment>
<evidence type="ECO:0000256" key="1">
    <source>
        <dbReference type="SAM" id="MobiDB-lite"/>
    </source>
</evidence>
<feature type="region of interest" description="Disordered" evidence="1">
    <location>
        <begin position="716"/>
        <end position="737"/>
    </location>
</feature>
<dbReference type="CDD" id="cd03143">
    <property type="entry name" value="A4_beta-galactosidase_middle_domain"/>
    <property type="match status" value="1"/>
</dbReference>
<dbReference type="EMBL" id="CACRYJ010000058">
    <property type="protein sequence ID" value="VZO39261.1"/>
    <property type="molecule type" value="Genomic_DNA"/>
</dbReference>
<evidence type="ECO:0000313" key="3">
    <source>
        <dbReference type="Proteomes" id="UP000419743"/>
    </source>
</evidence>
<proteinExistence type="predicted"/>
<dbReference type="InterPro" id="IPR017853">
    <property type="entry name" value="GH"/>
</dbReference>
<keyword evidence="3" id="KW-1185">Reference proteome</keyword>
<dbReference type="RefSeq" id="WP_156742594.1">
    <property type="nucleotide sequence ID" value="NZ_CACRYJ010000058.1"/>
</dbReference>
<evidence type="ECO:0008006" key="4">
    <source>
        <dbReference type="Google" id="ProtNLM"/>
    </source>
</evidence>
<dbReference type="Pfam" id="PF14871">
    <property type="entry name" value="GHL6"/>
    <property type="match status" value="1"/>
</dbReference>